<dbReference type="Gene3D" id="2.120.10.30">
    <property type="entry name" value="TolB, C-terminal domain"/>
    <property type="match status" value="2"/>
</dbReference>
<dbReference type="GO" id="GO:0006508">
    <property type="term" value="P:proteolysis"/>
    <property type="evidence" value="ECO:0007669"/>
    <property type="project" value="InterPro"/>
</dbReference>
<accession>A0A7Y9T4D9</accession>
<sequence length="716" mass="77272">MALVDLRRCSLSFGFIAFTVLSTFGTTIAARAEADKTSSIPKDPRIGSLIETLGQTKNPTSVAISPDGTTVAWSVRTHEGSQIHLSDVANPDAAKEKIVTTGSGATNCSSSDPKWSPDGEALAFISDCTAKTDQPGQEQVFLWSKTSGESKQLTHLKGGLDSLAWSPDGKSIAFLFVENATRSAGALAAMKPWSGVIGEDSLEIQGVYGVDISAGKGAWLIPATPDQHTYEFAWSPDSKQIAFVAASAPGENNWWVAKLFATKVDQILHGETAGSKSANACVYIENRCYYQARMVLDPRSVSGPLHNLQIAVPRWSPNGTQIAFIGGIMSDQGSTGGDLYLIPSAGGEPKDLTPGRAASIAYFGWAGPELIALAEHVGGNSHLTALDLANGRDIPQASVTFPETIGAGGLAMSVSLSHEHTIALIRSSFDRAPEVWAGSLHDLKQITHLNDGLKPSWGKTENIEWTNDGFKVQGWLLYPANYDPTKKYPLLVSVHGGPSAAVTPRWPGVGYGGVPFSALGYFVFMPNPRGSYGQGEKFTQANIKDFGYGDLHDILAGMDVLEKRFPIDKNREGLTGWSYGGFMTMFGVTQTTRFKAAVAGAGISDWKSYYGENSIDQWMVPFFGKTVYDDADVYAKSSAIEYIKKVKTPTLVVVGDRDGECPAPQSFEFWHALRAEGVKTQLVIYPNEGHAFHDPAHRRDVLERALNWFETEMPAK</sequence>
<dbReference type="GO" id="GO:0004177">
    <property type="term" value="F:aminopeptidase activity"/>
    <property type="evidence" value="ECO:0007669"/>
    <property type="project" value="UniProtKB-KW"/>
</dbReference>
<dbReference type="Pfam" id="PF00326">
    <property type="entry name" value="Peptidase_S9"/>
    <property type="match status" value="1"/>
</dbReference>
<keyword evidence="2" id="KW-0645">Protease</keyword>
<comment type="caution">
    <text evidence="2">The sequence shown here is derived from an EMBL/GenBank/DDBJ whole genome shotgun (WGS) entry which is preliminary data.</text>
</comment>
<dbReference type="Gene3D" id="3.40.50.1820">
    <property type="entry name" value="alpha/beta hydrolase"/>
    <property type="match status" value="1"/>
</dbReference>
<dbReference type="InterPro" id="IPR011042">
    <property type="entry name" value="6-blade_b-propeller_TolB-like"/>
</dbReference>
<dbReference type="InterPro" id="IPR011659">
    <property type="entry name" value="WD40"/>
</dbReference>
<evidence type="ECO:0000313" key="2">
    <source>
        <dbReference type="EMBL" id="NYF53366.1"/>
    </source>
</evidence>
<reference evidence="2 3" key="1">
    <citation type="submission" date="2020-07" db="EMBL/GenBank/DDBJ databases">
        <title>Genomic Encyclopedia of Type Strains, Phase IV (KMG-V): Genome sequencing to study the core and pangenomes of soil and plant-associated prokaryotes.</title>
        <authorList>
            <person name="Whitman W."/>
        </authorList>
    </citation>
    <scope>NUCLEOTIDE SEQUENCE [LARGE SCALE GENOMIC DNA]</scope>
    <source>
        <strain evidence="2 3">M8UP30</strain>
    </source>
</reference>
<dbReference type="GO" id="GO:0008236">
    <property type="term" value="F:serine-type peptidase activity"/>
    <property type="evidence" value="ECO:0007669"/>
    <property type="project" value="InterPro"/>
</dbReference>
<dbReference type="EMBL" id="JACCCV010000002">
    <property type="protein sequence ID" value="NYF53366.1"/>
    <property type="molecule type" value="Genomic_DNA"/>
</dbReference>
<proteinExistence type="predicted"/>
<keyword evidence="2" id="KW-0031">Aminopeptidase</keyword>
<protein>
    <submittedName>
        <fullName evidence="2">Dipeptidyl aminopeptidase/acylaminoacyl peptidase</fullName>
    </submittedName>
</protein>
<dbReference type="SUPFAM" id="SSF53474">
    <property type="entry name" value="alpha/beta-Hydrolases"/>
    <property type="match status" value="1"/>
</dbReference>
<name>A0A7Y9T4D9_9BACT</name>
<dbReference type="GO" id="GO:0008239">
    <property type="term" value="F:dipeptidyl-peptidase activity"/>
    <property type="evidence" value="ECO:0007669"/>
    <property type="project" value="TreeGrafter"/>
</dbReference>
<dbReference type="Pfam" id="PF07676">
    <property type="entry name" value="PD40"/>
    <property type="match status" value="3"/>
</dbReference>
<evidence type="ECO:0000313" key="3">
    <source>
        <dbReference type="Proteomes" id="UP000534186"/>
    </source>
</evidence>
<evidence type="ECO:0000259" key="1">
    <source>
        <dbReference type="Pfam" id="PF00326"/>
    </source>
</evidence>
<dbReference type="Proteomes" id="UP000534186">
    <property type="component" value="Unassembled WGS sequence"/>
</dbReference>
<dbReference type="InterPro" id="IPR029058">
    <property type="entry name" value="AB_hydrolase_fold"/>
</dbReference>
<dbReference type="InterPro" id="IPR001375">
    <property type="entry name" value="Peptidase_S9_cat"/>
</dbReference>
<dbReference type="SUPFAM" id="SSF82171">
    <property type="entry name" value="DPP6 N-terminal domain-like"/>
    <property type="match status" value="1"/>
</dbReference>
<dbReference type="PANTHER" id="PTHR11731">
    <property type="entry name" value="PROTEASE FAMILY S9B,C DIPEPTIDYL-PEPTIDASE IV-RELATED"/>
    <property type="match status" value="1"/>
</dbReference>
<dbReference type="AlphaFoldDB" id="A0A7Y9T4D9"/>
<organism evidence="2 3">
    <name type="scientific">Tunturiibacter lichenicola</name>
    <dbReference type="NCBI Taxonomy" id="2051959"/>
    <lineage>
        <taxon>Bacteria</taxon>
        <taxon>Pseudomonadati</taxon>
        <taxon>Acidobacteriota</taxon>
        <taxon>Terriglobia</taxon>
        <taxon>Terriglobales</taxon>
        <taxon>Acidobacteriaceae</taxon>
        <taxon>Tunturiibacter</taxon>
    </lineage>
</organism>
<feature type="domain" description="Peptidase S9 prolyl oligopeptidase catalytic" evidence="1">
    <location>
        <begin position="516"/>
        <end position="712"/>
    </location>
</feature>
<gene>
    <name evidence="2" type="ORF">HDF12_003765</name>
</gene>
<dbReference type="InterPro" id="IPR050278">
    <property type="entry name" value="Serine_Prot_S9B/DPPIV"/>
</dbReference>
<dbReference type="PANTHER" id="PTHR11731:SF193">
    <property type="entry name" value="DIPEPTIDYL PEPTIDASE 9"/>
    <property type="match status" value="1"/>
</dbReference>
<keyword evidence="2" id="KW-0378">Hydrolase</keyword>